<protein>
    <submittedName>
        <fullName evidence="1">Uncharacterized protein</fullName>
    </submittedName>
</protein>
<proteinExistence type="predicted"/>
<dbReference type="AlphaFoldDB" id="A0A8X7THN5"/>
<organism evidence="1 2">
    <name type="scientific">Brassica carinata</name>
    <name type="common">Ethiopian mustard</name>
    <name type="synonym">Abyssinian cabbage</name>
    <dbReference type="NCBI Taxonomy" id="52824"/>
    <lineage>
        <taxon>Eukaryota</taxon>
        <taxon>Viridiplantae</taxon>
        <taxon>Streptophyta</taxon>
        <taxon>Embryophyta</taxon>
        <taxon>Tracheophyta</taxon>
        <taxon>Spermatophyta</taxon>
        <taxon>Magnoliopsida</taxon>
        <taxon>eudicotyledons</taxon>
        <taxon>Gunneridae</taxon>
        <taxon>Pentapetalae</taxon>
        <taxon>rosids</taxon>
        <taxon>malvids</taxon>
        <taxon>Brassicales</taxon>
        <taxon>Brassicaceae</taxon>
        <taxon>Brassiceae</taxon>
        <taxon>Brassica</taxon>
    </lineage>
</organism>
<comment type="caution">
    <text evidence="1">The sequence shown here is derived from an EMBL/GenBank/DDBJ whole genome shotgun (WGS) entry which is preliminary data.</text>
</comment>
<gene>
    <name evidence="1" type="ORF">Bca52824_095791</name>
</gene>
<dbReference type="Proteomes" id="UP000886595">
    <property type="component" value="Unassembled WGS sequence"/>
</dbReference>
<dbReference type="EMBL" id="JAAMPC010000513">
    <property type="protein sequence ID" value="KAG2242370.1"/>
    <property type="molecule type" value="Genomic_DNA"/>
</dbReference>
<sequence>MAAALQFGRLCVRPDTFVLQNHLSGSFRRRKPFSVRCSSGNEDVDVPLSSMGSDFDAKTFRKNLTRSENYNRKGFGHKEETLKLMNREYTSKFHTC</sequence>
<dbReference type="PANTHER" id="PTHR31619:SF5">
    <property type="entry name" value="4-HYDROXY-3-METHYLBUT-2-ENYL DIPHOSPHATE REDUCTASE, CHLOROPLASTIC"/>
    <property type="match status" value="1"/>
</dbReference>
<reference evidence="1 2" key="1">
    <citation type="submission" date="2020-02" db="EMBL/GenBank/DDBJ databases">
        <authorList>
            <person name="Ma Q."/>
            <person name="Huang Y."/>
            <person name="Song X."/>
            <person name="Pei D."/>
        </authorList>
    </citation>
    <scope>NUCLEOTIDE SEQUENCE [LARGE SCALE GENOMIC DNA]</scope>
    <source>
        <strain evidence="1">Sxm20200214</strain>
        <tissue evidence="1">Leaf</tissue>
    </source>
</reference>
<evidence type="ECO:0000313" key="1">
    <source>
        <dbReference type="EMBL" id="KAG2242370.1"/>
    </source>
</evidence>
<dbReference type="PANTHER" id="PTHR31619">
    <property type="entry name" value="4-HYDROXY-3-METHYLBUT-2-ENYL DIPHOSPHATE REDUCTASE, CHLOROPLASTIC"/>
    <property type="match status" value="1"/>
</dbReference>
<name>A0A8X7THN5_BRACI</name>
<accession>A0A8X7THN5</accession>
<keyword evidence="2" id="KW-1185">Reference proteome</keyword>
<evidence type="ECO:0000313" key="2">
    <source>
        <dbReference type="Proteomes" id="UP000886595"/>
    </source>
</evidence>
<dbReference type="OrthoDB" id="1113322at2759"/>